<dbReference type="EMBL" id="MHCN01000007">
    <property type="protein sequence ID" value="OGY22240.1"/>
    <property type="molecule type" value="Genomic_DNA"/>
</dbReference>
<keyword evidence="4 6" id="KW-1133">Transmembrane helix</keyword>
<evidence type="ECO:0008006" key="9">
    <source>
        <dbReference type="Google" id="ProtNLM"/>
    </source>
</evidence>
<keyword evidence="5 6" id="KW-0472">Membrane</keyword>
<evidence type="ECO:0000256" key="1">
    <source>
        <dbReference type="ARBA" id="ARBA00004167"/>
    </source>
</evidence>
<dbReference type="PANTHER" id="PTHR30093:SF44">
    <property type="entry name" value="TYPE II SECRETION SYSTEM CORE PROTEIN G"/>
    <property type="match status" value="1"/>
</dbReference>
<dbReference type="Gene3D" id="3.30.700.10">
    <property type="entry name" value="Glycoprotein, Type 4 Pilin"/>
    <property type="match status" value="1"/>
</dbReference>
<organism evidence="7 8">
    <name type="scientific">Candidatus Woykebacteria bacterium GWA1_44_8</name>
    <dbReference type="NCBI Taxonomy" id="1802591"/>
    <lineage>
        <taxon>Bacteria</taxon>
        <taxon>Candidatus Woykeibacteriota</taxon>
    </lineage>
</organism>
<sequence length="153" mass="16759">MIGKVQQSKKGFTLVELLIVVAIIGILVTIAVIAINPVRVIQNTRDTRNRTEMNQIKTALQLYYNENRRYPTAGAGGEFEGCAAPCINLAPTYIRELPSVTDDTSFNYVVDATQQIYDAGVDVNHSTNDDTASQTKCNTDSPNATGDFRICPD</sequence>
<dbReference type="AlphaFoldDB" id="A0A1G1W3S9"/>
<dbReference type="Pfam" id="PF07963">
    <property type="entry name" value="N_methyl"/>
    <property type="match status" value="1"/>
</dbReference>
<comment type="subcellular location">
    <subcellularLocation>
        <location evidence="1">Membrane</location>
        <topology evidence="1">Single-pass membrane protein</topology>
    </subcellularLocation>
</comment>
<dbReference type="GO" id="GO:0016020">
    <property type="term" value="C:membrane"/>
    <property type="evidence" value="ECO:0007669"/>
    <property type="project" value="UniProtKB-SubCell"/>
</dbReference>
<feature type="transmembrane region" description="Helical" evidence="6">
    <location>
        <begin position="12"/>
        <end position="35"/>
    </location>
</feature>
<dbReference type="Proteomes" id="UP000176299">
    <property type="component" value="Unassembled WGS sequence"/>
</dbReference>
<evidence type="ECO:0000256" key="2">
    <source>
        <dbReference type="ARBA" id="ARBA00022481"/>
    </source>
</evidence>
<name>A0A1G1W3S9_9BACT</name>
<dbReference type="STRING" id="1802591.A2113_03105"/>
<evidence type="ECO:0000256" key="5">
    <source>
        <dbReference type="ARBA" id="ARBA00023136"/>
    </source>
</evidence>
<dbReference type="SUPFAM" id="SSF54523">
    <property type="entry name" value="Pili subunits"/>
    <property type="match status" value="1"/>
</dbReference>
<evidence type="ECO:0000313" key="7">
    <source>
        <dbReference type="EMBL" id="OGY22240.1"/>
    </source>
</evidence>
<evidence type="ECO:0000256" key="6">
    <source>
        <dbReference type="SAM" id="Phobius"/>
    </source>
</evidence>
<keyword evidence="3 6" id="KW-0812">Transmembrane</keyword>
<dbReference type="PANTHER" id="PTHR30093">
    <property type="entry name" value="GENERAL SECRETION PATHWAY PROTEIN G"/>
    <property type="match status" value="1"/>
</dbReference>
<proteinExistence type="predicted"/>
<accession>A0A1G1W3S9</accession>
<gene>
    <name evidence="7" type="ORF">A2113_03105</name>
</gene>
<dbReference type="PROSITE" id="PS00409">
    <property type="entry name" value="PROKAR_NTER_METHYL"/>
    <property type="match status" value="1"/>
</dbReference>
<dbReference type="InterPro" id="IPR012902">
    <property type="entry name" value="N_methyl_site"/>
</dbReference>
<evidence type="ECO:0000256" key="4">
    <source>
        <dbReference type="ARBA" id="ARBA00022989"/>
    </source>
</evidence>
<keyword evidence="2" id="KW-0488">Methylation</keyword>
<reference evidence="7 8" key="1">
    <citation type="journal article" date="2016" name="Nat. Commun.">
        <title>Thousands of microbial genomes shed light on interconnected biogeochemical processes in an aquifer system.</title>
        <authorList>
            <person name="Anantharaman K."/>
            <person name="Brown C.T."/>
            <person name="Hug L.A."/>
            <person name="Sharon I."/>
            <person name="Castelle C.J."/>
            <person name="Probst A.J."/>
            <person name="Thomas B.C."/>
            <person name="Singh A."/>
            <person name="Wilkins M.J."/>
            <person name="Karaoz U."/>
            <person name="Brodie E.L."/>
            <person name="Williams K.H."/>
            <person name="Hubbard S.S."/>
            <person name="Banfield J.F."/>
        </authorList>
    </citation>
    <scope>NUCLEOTIDE SEQUENCE [LARGE SCALE GENOMIC DNA]</scope>
</reference>
<dbReference type="InterPro" id="IPR045584">
    <property type="entry name" value="Pilin-like"/>
</dbReference>
<evidence type="ECO:0000313" key="8">
    <source>
        <dbReference type="Proteomes" id="UP000176299"/>
    </source>
</evidence>
<evidence type="ECO:0000256" key="3">
    <source>
        <dbReference type="ARBA" id="ARBA00022692"/>
    </source>
</evidence>
<dbReference type="NCBIfam" id="TIGR02532">
    <property type="entry name" value="IV_pilin_GFxxxE"/>
    <property type="match status" value="1"/>
</dbReference>
<protein>
    <recommendedName>
        <fullName evidence="9">Type II secretion system protein GspG C-terminal domain-containing protein</fullName>
    </recommendedName>
</protein>
<comment type="caution">
    <text evidence="7">The sequence shown here is derived from an EMBL/GenBank/DDBJ whole genome shotgun (WGS) entry which is preliminary data.</text>
</comment>